<dbReference type="InterPro" id="IPR004360">
    <property type="entry name" value="Glyas_Fos-R_dOase_dom"/>
</dbReference>
<name>A0A916RUG1_9BACT</name>
<feature type="domain" description="VOC" evidence="1">
    <location>
        <begin position="137"/>
        <end position="263"/>
    </location>
</feature>
<dbReference type="CDD" id="cd06587">
    <property type="entry name" value="VOC"/>
    <property type="match status" value="1"/>
</dbReference>
<accession>A0A916RUG1</accession>
<dbReference type="Gene3D" id="3.10.180.10">
    <property type="entry name" value="2,3-Dihydroxybiphenyl 1,2-Dioxygenase, domain 1"/>
    <property type="match status" value="2"/>
</dbReference>
<organism evidence="2 3">
    <name type="scientific">Edaphobacter acidisoli</name>
    <dbReference type="NCBI Taxonomy" id="2040573"/>
    <lineage>
        <taxon>Bacteria</taxon>
        <taxon>Pseudomonadati</taxon>
        <taxon>Acidobacteriota</taxon>
        <taxon>Terriglobia</taxon>
        <taxon>Terriglobales</taxon>
        <taxon>Acidobacteriaceae</taxon>
        <taxon>Edaphobacter</taxon>
    </lineage>
</organism>
<dbReference type="InterPro" id="IPR029068">
    <property type="entry name" value="Glyas_Bleomycin-R_OHBP_Dase"/>
</dbReference>
<dbReference type="RefSeq" id="WP_188759485.1">
    <property type="nucleotide sequence ID" value="NZ_BMJB01000001.1"/>
</dbReference>
<evidence type="ECO:0000313" key="2">
    <source>
        <dbReference type="EMBL" id="GGA71628.1"/>
    </source>
</evidence>
<dbReference type="AlphaFoldDB" id="A0A916RUG1"/>
<evidence type="ECO:0000313" key="3">
    <source>
        <dbReference type="Proteomes" id="UP000648801"/>
    </source>
</evidence>
<dbReference type="SUPFAM" id="SSF54593">
    <property type="entry name" value="Glyoxalase/Bleomycin resistance protein/Dihydroxybiphenyl dioxygenase"/>
    <property type="match status" value="2"/>
</dbReference>
<feature type="domain" description="VOC" evidence="1">
    <location>
        <begin position="16"/>
        <end position="132"/>
    </location>
</feature>
<dbReference type="Pfam" id="PF00903">
    <property type="entry name" value="Glyoxalase"/>
    <property type="match status" value="2"/>
</dbReference>
<protein>
    <recommendedName>
        <fullName evidence="1">VOC domain-containing protein</fullName>
    </recommendedName>
</protein>
<reference evidence="2" key="2">
    <citation type="submission" date="2020-09" db="EMBL/GenBank/DDBJ databases">
        <authorList>
            <person name="Sun Q."/>
            <person name="Zhou Y."/>
        </authorList>
    </citation>
    <scope>NUCLEOTIDE SEQUENCE</scope>
    <source>
        <strain evidence="2">CGMCC 1.15447</strain>
    </source>
</reference>
<comment type="caution">
    <text evidence="2">The sequence shown here is derived from an EMBL/GenBank/DDBJ whole genome shotgun (WGS) entry which is preliminary data.</text>
</comment>
<proteinExistence type="predicted"/>
<keyword evidence="3" id="KW-1185">Reference proteome</keyword>
<dbReference type="EMBL" id="BMJB01000001">
    <property type="protein sequence ID" value="GGA71628.1"/>
    <property type="molecule type" value="Genomic_DNA"/>
</dbReference>
<sequence length="285" mass="31620">MAATCFAQTKRPAITGIAFVRMYASNMAASEAFYGQTLGFDHTMQNGILTYPVNDQQSLELVPLPTPAPEARVAAIGFTTRDAGGLEKYLEAHSVKIVEPLRHGDFAVRDPEGHLVYFVQQRAGSTKTISPRGASHRIIHTGFMVHDRTAEDRFWRDILGFKPYWYGGRVNGELDYVSSQVPDGTDWIEYMMRDPKAPAPNAHQLGSDYHFSLGIDHMSDAVAALARNHCEGPNCTKTQMGRDGKVQLNLFDPDLTRVEFMEFKPSGTTCCSPFTGKQPGDVEDR</sequence>
<dbReference type="InterPro" id="IPR037523">
    <property type="entry name" value="VOC_core"/>
</dbReference>
<dbReference type="PROSITE" id="PS51819">
    <property type="entry name" value="VOC"/>
    <property type="match status" value="2"/>
</dbReference>
<evidence type="ECO:0000259" key="1">
    <source>
        <dbReference type="PROSITE" id="PS51819"/>
    </source>
</evidence>
<gene>
    <name evidence="2" type="ORF">GCM10011507_24040</name>
</gene>
<reference evidence="2" key="1">
    <citation type="journal article" date="2014" name="Int. J. Syst. Evol. Microbiol.">
        <title>Complete genome sequence of Corynebacterium casei LMG S-19264T (=DSM 44701T), isolated from a smear-ripened cheese.</title>
        <authorList>
            <consortium name="US DOE Joint Genome Institute (JGI-PGF)"/>
            <person name="Walter F."/>
            <person name="Albersmeier A."/>
            <person name="Kalinowski J."/>
            <person name="Ruckert C."/>
        </authorList>
    </citation>
    <scope>NUCLEOTIDE SEQUENCE</scope>
    <source>
        <strain evidence="2">CGMCC 1.15447</strain>
    </source>
</reference>
<dbReference type="Proteomes" id="UP000648801">
    <property type="component" value="Unassembled WGS sequence"/>
</dbReference>